<reference evidence="1" key="1">
    <citation type="submission" date="2023-07" db="EMBL/GenBank/DDBJ databases">
        <title>Genome content predicts the carbon catabolic preferences of heterotrophic bacteria.</title>
        <authorList>
            <person name="Gralka M."/>
        </authorList>
    </citation>
    <scope>NUCLEOTIDE SEQUENCE</scope>
    <source>
        <strain evidence="1">4G09</strain>
    </source>
</reference>
<keyword evidence="2" id="KW-1185">Reference proteome</keyword>
<dbReference type="Proteomes" id="UP001177212">
    <property type="component" value="Unassembled WGS sequence"/>
</dbReference>
<organism evidence="1 2">
    <name type="scientific">Pseudoalteromonas marina</name>
    <dbReference type="NCBI Taxonomy" id="267375"/>
    <lineage>
        <taxon>Bacteria</taxon>
        <taxon>Pseudomonadati</taxon>
        <taxon>Pseudomonadota</taxon>
        <taxon>Gammaproteobacteria</taxon>
        <taxon>Alteromonadales</taxon>
        <taxon>Pseudoalteromonadaceae</taxon>
        <taxon>Pseudoalteromonas</taxon>
    </lineage>
</organism>
<evidence type="ECO:0000313" key="2">
    <source>
        <dbReference type="Proteomes" id="UP001177212"/>
    </source>
</evidence>
<proteinExistence type="predicted"/>
<evidence type="ECO:0000313" key="1">
    <source>
        <dbReference type="EMBL" id="MDP2566377.1"/>
    </source>
</evidence>
<accession>A0ABT9FHW1</accession>
<dbReference type="EMBL" id="JAUYVT010000020">
    <property type="protein sequence ID" value="MDP2566377.1"/>
    <property type="molecule type" value="Genomic_DNA"/>
</dbReference>
<sequence>MIETIVGWPSTRNRFGSAALVETIKKYNRNLQINLYSEEIDVPKVRVISFNNLTDVDKYVELKQSANREVAAGLSIYVIDAKEDIKHSMIAKKLRRAGIKTHHHIDTDKNGATNIKTTFSAYKLANQIAEIQKTNRLELNF</sequence>
<name>A0ABT9FHW1_9GAMM</name>
<protein>
    <submittedName>
        <fullName evidence="1">Uncharacterized protein</fullName>
    </submittedName>
</protein>
<dbReference type="RefSeq" id="WP_305472989.1">
    <property type="nucleotide sequence ID" value="NZ_JAUYVT010000020.1"/>
</dbReference>
<gene>
    <name evidence="1" type="ORF">Q8W34_17155</name>
</gene>
<comment type="caution">
    <text evidence="1">The sequence shown here is derived from an EMBL/GenBank/DDBJ whole genome shotgun (WGS) entry which is preliminary data.</text>
</comment>